<evidence type="ECO:0000313" key="12">
    <source>
        <dbReference type="Proteomes" id="UP001596174"/>
    </source>
</evidence>
<reference evidence="12" key="1">
    <citation type="journal article" date="2019" name="Int. J. Syst. Evol. Microbiol.">
        <title>The Global Catalogue of Microorganisms (GCM) 10K type strain sequencing project: providing services to taxonomists for standard genome sequencing and annotation.</title>
        <authorList>
            <consortium name="The Broad Institute Genomics Platform"/>
            <consortium name="The Broad Institute Genome Sequencing Center for Infectious Disease"/>
            <person name="Wu L."/>
            <person name="Ma J."/>
        </authorList>
    </citation>
    <scope>NUCLEOTIDE SEQUENCE [LARGE SCALE GENOMIC DNA]</scope>
    <source>
        <strain evidence="12">JCM 4816</strain>
    </source>
</reference>
<evidence type="ECO:0000256" key="6">
    <source>
        <dbReference type="ARBA" id="ARBA00022840"/>
    </source>
</evidence>
<evidence type="ECO:0000256" key="3">
    <source>
        <dbReference type="ARBA" id="ARBA00022679"/>
    </source>
</evidence>
<keyword evidence="9" id="KW-0472">Membrane</keyword>
<dbReference type="EC" id="2.7.11.1" evidence="2"/>
<dbReference type="InterPro" id="IPR000772">
    <property type="entry name" value="Ricin_B_lectin"/>
</dbReference>
<evidence type="ECO:0000313" key="11">
    <source>
        <dbReference type="EMBL" id="MFC5908042.1"/>
    </source>
</evidence>
<dbReference type="SMART" id="SM00220">
    <property type="entry name" value="S_TKc"/>
    <property type="match status" value="1"/>
</dbReference>
<evidence type="ECO:0000256" key="9">
    <source>
        <dbReference type="SAM" id="Phobius"/>
    </source>
</evidence>
<protein>
    <recommendedName>
        <fullName evidence="2">non-specific serine/threonine protein kinase</fullName>
        <ecNumber evidence="2">2.7.11.1</ecNumber>
    </recommendedName>
</protein>
<accession>A0ABW1G388</accession>
<feature type="transmembrane region" description="Helical" evidence="9">
    <location>
        <begin position="353"/>
        <end position="376"/>
    </location>
</feature>
<dbReference type="Gene3D" id="1.10.510.10">
    <property type="entry name" value="Transferase(Phosphotransferase) domain 1"/>
    <property type="match status" value="1"/>
</dbReference>
<dbReference type="Gene3D" id="3.30.200.20">
    <property type="entry name" value="Phosphorylase Kinase, domain 1"/>
    <property type="match status" value="1"/>
</dbReference>
<comment type="caution">
    <text evidence="11">The sequence shown here is derived from an EMBL/GenBank/DDBJ whole genome shotgun (WGS) entry which is preliminary data.</text>
</comment>
<feature type="region of interest" description="Disordered" evidence="8">
    <location>
        <begin position="315"/>
        <end position="345"/>
    </location>
</feature>
<dbReference type="PANTHER" id="PTHR43671">
    <property type="entry name" value="SERINE/THREONINE-PROTEIN KINASE NEK"/>
    <property type="match status" value="1"/>
</dbReference>
<feature type="compositionally biased region" description="Low complexity" evidence="8">
    <location>
        <begin position="472"/>
        <end position="500"/>
    </location>
</feature>
<dbReference type="InterPro" id="IPR008271">
    <property type="entry name" value="Ser/Thr_kinase_AS"/>
</dbReference>
<feature type="domain" description="Protein kinase" evidence="10">
    <location>
        <begin position="30"/>
        <end position="288"/>
    </location>
</feature>
<keyword evidence="9" id="KW-1133">Transmembrane helix</keyword>
<dbReference type="PROSITE" id="PS00107">
    <property type="entry name" value="PROTEIN_KINASE_ATP"/>
    <property type="match status" value="1"/>
</dbReference>
<feature type="region of interest" description="Disordered" evidence="8">
    <location>
        <begin position="1"/>
        <end position="25"/>
    </location>
</feature>
<dbReference type="Pfam" id="PF00652">
    <property type="entry name" value="Ricin_B_lectin"/>
    <property type="match status" value="1"/>
</dbReference>
<keyword evidence="5 11" id="KW-0418">Kinase</keyword>
<dbReference type="GO" id="GO:0016301">
    <property type="term" value="F:kinase activity"/>
    <property type="evidence" value="ECO:0007669"/>
    <property type="project" value="UniProtKB-KW"/>
</dbReference>
<dbReference type="InterPro" id="IPR035992">
    <property type="entry name" value="Ricin_B-like_lectins"/>
</dbReference>
<gene>
    <name evidence="11" type="ORF">ACFP3V_12560</name>
</gene>
<evidence type="ECO:0000256" key="7">
    <source>
        <dbReference type="PROSITE-ProRule" id="PRU10141"/>
    </source>
</evidence>
<feature type="compositionally biased region" description="Low complexity" evidence="8">
    <location>
        <begin position="323"/>
        <end position="336"/>
    </location>
</feature>
<feature type="compositionally biased region" description="Low complexity" evidence="8">
    <location>
        <begin position="386"/>
        <end position="437"/>
    </location>
</feature>
<dbReference type="InterPro" id="IPR017441">
    <property type="entry name" value="Protein_kinase_ATP_BS"/>
</dbReference>
<dbReference type="CDD" id="cd23415">
    <property type="entry name" value="beta-trefoil_Ricin_AH"/>
    <property type="match status" value="1"/>
</dbReference>
<name>A0ABW1G388_9ACTN</name>
<keyword evidence="3" id="KW-0808">Transferase</keyword>
<dbReference type="PROSITE" id="PS00108">
    <property type="entry name" value="PROTEIN_KINASE_ST"/>
    <property type="match status" value="1"/>
</dbReference>
<dbReference type="Gene3D" id="2.80.10.50">
    <property type="match status" value="1"/>
</dbReference>
<keyword evidence="6 7" id="KW-0067">ATP-binding</keyword>
<keyword evidence="4 7" id="KW-0547">Nucleotide-binding</keyword>
<dbReference type="Pfam" id="PF00069">
    <property type="entry name" value="Pkinase"/>
    <property type="match status" value="1"/>
</dbReference>
<dbReference type="CDD" id="cd14014">
    <property type="entry name" value="STKc_PknB_like"/>
    <property type="match status" value="1"/>
</dbReference>
<evidence type="ECO:0000256" key="1">
    <source>
        <dbReference type="ARBA" id="ARBA00010886"/>
    </source>
</evidence>
<dbReference type="RefSeq" id="WP_380583048.1">
    <property type="nucleotide sequence ID" value="NZ_JBHSQJ010000048.1"/>
</dbReference>
<dbReference type="InterPro" id="IPR000719">
    <property type="entry name" value="Prot_kinase_dom"/>
</dbReference>
<dbReference type="PROSITE" id="PS50011">
    <property type="entry name" value="PROTEIN_KINASE_DOM"/>
    <property type="match status" value="1"/>
</dbReference>
<evidence type="ECO:0000259" key="10">
    <source>
        <dbReference type="PROSITE" id="PS50011"/>
    </source>
</evidence>
<feature type="binding site" evidence="7">
    <location>
        <position position="57"/>
    </location>
    <ligand>
        <name>ATP</name>
        <dbReference type="ChEBI" id="CHEBI:30616"/>
    </ligand>
</feature>
<dbReference type="InterPro" id="IPR011009">
    <property type="entry name" value="Kinase-like_dom_sf"/>
</dbReference>
<dbReference type="InterPro" id="IPR050660">
    <property type="entry name" value="NEK_Ser/Thr_kinase"/>
</dbReference>
<dbReference type="EMBL" id="JBHSQJ010000048">
    <property type="protein sequence ID" value="MFC5908042.1"/>
    <property type="molecule type" value="Genomic_DNA"/>
</dbReference>
<keyword evidence="9" id="KW-0812">Transmembrane</keyword>
<evidence type="ECO:0000256" key="4">
    <source>
        <dbReference type="ARBA" id="ARBA00022741"/>
    </source>
</evidence>
<keyword evidence="12" id="KW-1185">Reference proteome</keyword>
<feature type="region of interest" description="Disordered" evidence="8">
    <location>
        <begin position="379"/>
        <end position="500"/>
    </location>
</feature>
<dbReference type="SUPFAM" id="SSF50370">
    <property type="entry name" value="Ricin B-like lectins"/>
    <property type="match status" value="1"/>
</dbReference>
<organism evidence="11 12">
    <name type="scientific">Streptacidiphilus monticola</name>
    <dbReference type="NCBI Taxonomy" id="2161674"/>
    <lineage>
        <taxon>Bacteria</taxon>
        <taxon>Bacillati</taxon>
        <taxon>Actinomycetota</taxon>
        <taxon>Actinomycetes</taxon>
        <taxon>Kitasatosporales</taxon>
        <taxon>Streptomycetaceae</taxon>
        <taxon>Streptacidiphilus</taxon>
    </lineage>
</organism>
<evidence type="ECO:0000256" key="5">
    <source>
        <dbReference type="ARBA" id="ARBA00022777"/>
    </source>
</evidence>
<dbReference type="Proteomes" id="UP001596174">
    <property type="component" value="Unassembled WGS sequence"/>
</dbReference>
<sequence>MENNGGTSFELAGSGAEPLEPGDPRRIGDIPLVGRLGSGGMGRVYLGVAGERYAAVKQVLPHFAEDENFLRHFGHELDNLSRLPAEVSAELLASDRDARPPWFATAYIPGLTLSDALALHGGPFTAPELWLLLREAAAGLRAVHALDMVHRDLKPSNVMLTREGVTLIDFGVARAADQSRLTRTGMMVGTPAYMSPEQATASKGLTGATDVFALGSLIAYAATGTPPFGEGSGVDLLYRIVHAEPDLEALRAVDRDLAETVAACLDKNPHGRPTAARLVRLAASKGTLDAPGWPAAVMDRLAERAAFADRAVPELPAEPEPEPGSAAGPGPVPASERSTAVVRPTERRGRNRLVLAVVPLVVVTGATLAVTVLPTLTAPQAETPKGGASAPVTGVAGAGPTASGSATASGAVSSSAGPSGSASAGTSSVPPGATPAPGGAGGGQGAGSGNSGGSGSAGGLAGSGGGNGGGSTTTRSTAPAGGGSTTTRAASPTTVRTTAPASAGSFALKNASNGECLAVDAFNNGLTWDSCSASASQWFTRSAAGGGYQVVSKKTDSLCLQAGMFNNNSTVGSCGSSGLQSWYSGSNGSMADHYDGNCLDLAFGGGVTTASCSGSASQHWSRV</sequence>
<dbReference type="PANTHER" id="PTHR43671:SF13">
    <property type="entry name" value="SERINE_THREONINE-PROTEIN KINASE NEK2"/>
    <property type="match status" value="1"/>
</dbReference>
<feature type="compositionally biased region" description="Gly residues" evidence="8">
    <location>
        <begin position="438"/>
        <end position="471"/>
    </location>
</feature>
<proteinExistence type="inferred from homology"/>
<dbReference type="SUPFAM" id="SSF56112">
    <property type="entry name" value="Protein kinase-like (PK-like)"/>
    <property type="match status" value="1"/>
</dbReference>
<evidence type="ECO:0000256" key="8">
    <source>
        <dbReference type="SAM" id="MobiDB-lite"/>
    </source>
</evidence>
<dbReference type="PROSITE" id="PS50231">
    <property type="entry name" value="RICIN_B_LECTIN"/>
    <property type="match status" value="1"/>
</dbReference>
<evidence type="ECO:0000256" key="2">
    <source>
        <dbReference type="ARBA" id="ARBA00012513"/>
    </source>
</evidence>
<comment type="similarity">
    <text evidence="1">Belongs to the protein kinase superfamily. NEK Ser/Thr protein kinase family. NIMA subfamily.</text>
</comment>